<evidence type="ECO:0000256" key="4">
    <source>
        <dbReference type="ARBA" id="ARBA00022989"/>
    </source>
</evidence>
<dbReference type="GO" id="GO:0007166">
    <property type="term" value="P:cell surface receptor signaling pathway"/>
    <property type="evidence" value="ECO:0007669"/>
    <property type="project" value="TreeGrafter"/>
</dbReference>
<keyword evidence="4 6" id="KW-1133">Transmembrane helix</keyword>
<keyword evidence="3 6" id="KW-0812">Transmembrane</keyword>
<evidence type="ECO:0000313" key="7">
    <source>
        <dbReference type="Proteomes" id="UP001652583"/>
    </source>
</evidence>
<protein>
    <submittedName>
        <fullName evidence="8">Membrane-spanning 4-domains subfamily A member 7</fullName>
    </submittedName>
</protein>
<accession>A0A6I9ZTB6</accession>
<evidence type="ECO:0000313" key="8">
    <source>
        <dbReference type="RefSeq" id="XP_014930930.3"/>
    </source>
</evidence>
<dbReference type="AlphaFoldDB" id="A0A6I9ZTB6"/>
<evidence type="ECO:0000256" key="3">
    <source>
        <dbReference type="ARBA" id="ARBA00022692"/>
    </source>
</evidence>
<dbReference type="PANTHER" id="PTHR23320:SF8">
    <property type="entry name" value="MEMBRANE-SPANNING 4-DOMAINS SUBFAMILY A MEMBER 7"/>
    <property type="match status" value="1"/>
</dbReference>
<evidence type="ECO:0000256" key="1">
    <source>
        <dbReference type="ARBA" id="ARBA00004141"/>
    </source>
</evidence>
<dbReference type="GeneID" id="106977869"/>
<dbReference type="RefSeq" id="XP_014930930.3">
    <property type="nucleotide sequence ID" value="XM_015075444.3"/>
</dbReference>
<feature type="transmembrane region" description="Helical" evidence="6">
    <location>
        <begin position="117"/>
        <end position="136"/>
    </location>
</feature>
<keyword evidence="7" id="KW-1185">Reference proteome</keyword>
<dbReference type="GO" id="GO:0005886">
    <property type="term" value="C:plasma membrane"/>
    <property type="evidence" value="ECO:0007669"/>
    <property type="project" value="TreeGrafter"/>
</dbReference>
<proteinExistence type="inferred from homology"/>
<organism evidence="7 8">
    <name type="scientific">Acinonyx jubatus</name>
    <name type="common">Cheetah</name>
    <dbReference type="NCBI Taxonomy" id="32536"/>
    <lineage>
        <taxon>Eukaryota</taxon>
        <taxon>Metazoa</taxon>
        <taxon>Chordata</taxon>
        <taxon>Craniata</taxon>
        <taxon>Vertebrata</taxon>
        <taxon>Euteleostomi</taxon>
        <taxon>Mammalia</taxon>
        <taxon>Eutheria</taxon>
        <taxon>Laurasiatheria</taxon>
        <taxon>Carnivora</taxon>
        <taxon>Feliformia</taxon>
        <taxon>Felidae</taxon>
        <taxon>Felinae</taxon>
        <taxon>Acinonyx</taxon>
    </lineage>
</organism>
<keyword evidence="5 6" id="KW-0472">Membrane</keyword>
<dbReference type="Pfam" id="PF04103">
    <property type="entry name" value="CD20"/>
    <property type="match status" value="1"/>
</dbReference>
<dbReference type="KEGG" id="aju:106977869"/>
<feature type="transmembrane region" description="Helical" evidence="6">
    <location>
        <begin position="77"/>
        <end position="97"/>
    </location>
</feature>
<feature type="transmembrane region" description="Helical" evidence="6">
    <location>
        <begin position="205"/>
        <end position="237"/>
    </location>
</feature>
<dbReference type="InterPro" id="IPR030417">
    <property type="entry name" value="MS4A"/>
</dbReference>
<evidence type="ECO:0000256" key="2">
    <source>
        <dbReference type="ARBA" id="ARBA00009565"/>
    </source>
</evidence>
<evidence type="ECO:0000256" key="6">
    <source>
        <dbReference type="SAM" id="Phobius"/>
    </source>
</evidence>
<feature type="transmembrane region" description="Helical" evidence="6">
    <location>
        <begin position="143"/>
        <end position="166"/>
    </location>
</feature>
<dbReference type="PANTHER" id="PTHR23320">
    <property type="entry name" value="MEMBRANE-SPANNING 4-DOMAINS SUBFAMILY A MS4A -RELATED"/>
    <property type="match status" value="1"/>
</dbReference>
<dbReference type="InterPro" id="IPR007237">
    <property type="entry name" value="CD20-like"/>
</dbReference>
<reference evidence="8" key="1">
    <citation type="submission" date="2025-08" db="UniProtKB">
        <authorList>
            <consortium name="RefSeq"/>
        </authorList>
    </citation>
    <scope>IDENTIFICATION</scope>
    <source>
        <tissue evidence="8">Blood</tissue>
    </source>
</reference>
<dbReference type="Proteomes" id="UP001652583">
    <property type="component" value="Chromosome D1"/>
</dbReference>
<sequence>MEKNLGWFHIFKSNLRTQLSSLPLPASSRIMLSKPKTKGAFDSFTPNGIIIPKREKPRHSYQKEDNPPNTLQKETTVLGIIQIMCCLLISSLGAILVSAPYSSHFKPTTSTILMSGYPFVAATCFAITGSLSIISGKKATMPFAMSTLTASAASSLAAGTGLFLLADSLVALERASRPCDSEREYLSSLPYSGYYYSTYEFKDCLLASVSLTGVLVVMLIFTVLELLTATYASILWWKQLYSKNPGSTFSMPQSQGHIQHVKNPSRSCIGVTPQKKKEKARAPGKVWLDFPEISATLDTERNL</sequence>
<evidence type="ECO:0000256" key="5">
    <source>
        <dbReference type="ARBA" id="ARBA00023136"/>
    </source>
</evidence>
<gene>
    <name evidence="8" type="primary">MS4A7</name>
</gene>
<comment type="similarity">
    <text evidence="2">Belongs to the MS4A family.</text>
</comment>
<comment type="subcellular location">
    <subcellularLocation>
        <location evidence="1">Membrane</location>
        <topology evidence="1">Multi-pass membrane protein</topology>
    </subcellularLocation>
</comment>
<name>A0A6I9ZTB6_ACIJB</name>
<dbReference type="GO" id="GO:0005802">
    <property type="term" value="C:trans-Golgi network"/>
    <property type="evidence" value="ECO:0007669"/>
    <property type="project" value="TreeGrafter"/>
</dbReference>